<evidence type="ECO:0000313" key="2">
    <source>
        <dbReference type="Proteomes" id="UP001060170"/>
    </source>
</evidence>
<reference evidence="1 2" key="3">
    <citation type="journal article" date="2022" name="Microbiol. Spectr.">
        <title>Folding features and dynamics of 3D genome architecture in plant fungal pathogens.</title>
        <authorList>
            <person name="Xia C."/>
        </authorList>
    </citation>
    <scope>NUCLEOTIDE SEQUENCE [LARGE SCALE GENOMIC DNA]</scope>
    <source>
        <strain evidence="1 2">93-210</strain>
    </source>
</reference>
<proteinExistence type="predicted"/>
<dbReference type="EMBL" id="CM045869">
    <property type="protein sequence ID" value="KAI7955213.1"/>
    <property type="molecule type" value="Genomic_DNA"/>
</dbReference>
<reference evidence="2" key="2">
    <citation type="journal article" date="2018" name="Mol. Plant Microbe Interact.">
        <title>Genome sequence resources for the wheat stripe rust pathogen (Puccinia striiformis f. sp. tritici) and the barley stripe rust pathogen (Puccinia striiformis f. sp. hordei).</title>
        <authorList>
            <person name="Xia C."/>
            <person name="Wang M."/>
            <person name="Yin C."/>
            <person name="Cornejo O.E."/>
            <person name="Hulbert S.H."/>
            <person name="Chen X."/>
        </authorList>
    </citation>
    <scope>NUCLEOTIDE SEQUENCE [LARGE SCALE GENOMIC DNA]</scope>
    <source>
        <strain evidence="2">93-210</strain>
    </source>
</reference>
<evidence type="ECO:0000313" key="1">
    <source>
        <dbReference type="EMBL" id="KAI7955213.1"/>
    </source>
</evidence>
<reference evidence="2" key="1">
    <citation type="journal article" date="2018" name="BMC Genomics">
        <title>Genomic insights into host adaptation between the wheat stripe rust pathogen (Puccinia striiformis f. sp. tritici) and the barley stripe rust pathogen (Puccinia striiformis f. sp. hordei).</title>
        <authorList>
            <person name="Xia C."/>
            <person name="Wang M."/>
            <person name="Yin C."/>
            <person name="Cornejo O.E."/>
            <person name="Hulbert S.H."/>
            <person name="Chen X."/>
        </authorList>
    </citation>
    <scope>NUCLEOTIDE SEQUENCE [LARGE SCALE GENOMIC DNA]</scope>
    <source>
        <strain evidence="2">93-210</strain>
    </source>
</reference>
<sequence>MLDPALHQSRRPRQLFVVNEKQTFTCEFKPDDPQLHPNQHERSLYVLAIEPQMFAENRISYSKVDKLIDMWQTTGVRTASGIICKECSAPKASTPAKLAKKNPRLKKINSDISLVQDPAPLDQSLHWLYETSHLTFDQSPPPLHIYFYMDISTLQTSGASGPSKDTSWVMYSRAWTTKEEKYVATAIEKISANHCDLPGELNFNMMNSLRHQPSGAHCPLNQVNTKLQPQEDHLHNQFTVLESDLAHLDEETLTQSAIMFPTDPCKSCEVSEAPKHEVYEAPVPSLTHPKWTMTTVTAAKKKGKHHHPANSQSPEPPNVNRPTNRTKNVCIANPPAVQSLSVKTQPKRPRPKKLGTVRLKSQETKSISAKVLPEPKETQTDLSNVLPKQSESETISSLEQKTSEPISEKGKIII</sequence>
<protein>
    <submittedName>
        <fullName evidence="1">Uncharacterized protein</fullName>
    </submittedName>
</protein>
<organism evidence="1 2">
    <name type="scientific">Puccinia striiformis f. sp. tritici</name>
    <dbReference type="NCBI Taxonomy" id="168172"/>
    <lineage>
        <taxon>Eukaryota</taxon>
        <taxon>Fungi</taxon>
        <taxon>Dikarya</taxon>
        <taxon>Basidiomycota</taxon>
        <taxon>Pucciniomycotina</taxon>
        <taxon>Pucciniomycetes</taxon>
        <taxon>Pucciniales</taxon>
        <taxon>Pucciniaceae</taxon>
        <taxon>Puccinia</taxon>
    </lineage>
</organism>
<gene>
    <name evidence="1" type="ORF">MJO28_005613</name>
</gene>
<comment type="caution">
    <text evidence="1">The sequence shown here is derived from an EMBL/GenBank/DDBJ whole genome shotgun (WGS) entry which is preliminary data.</text>
</comment>
<dbReference type="Proteomes" id="UP001060170">
    <property type="component" value="Chromosome 5"/>
</dbReference>
<accession>A0ACC0EN35</accession>
<keyword evidence="2" id="KW-1185">Reference proteome</keyword>
<name>A0ACC0EN35_9BASI</name>